<proteinExistence type="predicted"/>
<dbReference type="Pfam" id="PF08281">
    <property type="entry name" value="Sigma70_r4_2"/>
    <property type="match status" value="1"/>
</dbReference>
<dbReference type="Gene3D" id="2.130.10.10">
    <property type="entry name" value="YVTN repeat-like/Quinoprotein amine dehydrogenase"/>
    <property type="match status" value="4"/>
</dbReference>
<feature type="repeat" description="WD" evidence="1">
    <location>
        <begin position="871"/>
        <end position="902"/>
    </location>
</feature>
<comment type="caution">
    <text evidence="5">The sequence shown here is derived from an EMBL/GenBank/DDBJ whole genome shotgun (WGS) entry which is preliminary data.</text>
</comment>
<dbReference type="InterPro" id="IPR011044">
    <property type="entry name" value="Quino_amine_DH_bsu"/>
</dbReference>
<dbReference type="SUPFAM" id="SSF82171">
    <property type="entry name" value="DPP6 N-terminal domain-like"/>
    <property type="match status" value="1"/>
</dbReference>
<keyword evidence="1" id="KW-0853">WD repeat</keyword>
<reference evidence="6" key="1">
    <citation type="journal article" date="2023" name="Mar. Drugs">
        <title>Gemmata algarum, a Novel Planctomycete Isolated from an Algal Mat, Displays Antimicrobial Activity.</title>
        <authorList>
            <person name="Kumar G."/>
            <person name="Kallscheuer N."/>
            <person name="Kashif M."/>
            <person name="Ahamad S."/>
            <person name="Jagadeeshwari U."/>
            <person name="Pannikurungottu S."/>
            <person name="Haufschild T."/>
            <person name="Kabuu M."/>
            <person name="Sasikala C."/>
            <person name="Jogler C."/>
            <person name="Ramana C."/>
        </authorList>
    </citation>
    <scope>NUCLEOTIDE SEQUENCE [LARGE SCALE GENOMIC DNA]</scope>
    <source>
        <strain evidence="6">JC673</strain>
    </source>
</reference>
<dbReference type="InterPro" id="IPR036388">
    <property type="entry name" value="WH-like_DNA-bd_sf"/>
</dbReference>
<dbReference type="PROSITE" id="PS50294">
    <property type="entry name" value="WD_REPEATS_REGION"/>
    <property type="match status" value="1"/>
</dbReference>
<keyword evidence="6" id="KW-1185">Reference proteome</keyword>
<dbReference type="InterPro" id="IPR013325">
    <property type="entry name" value="RNA_pol_sigma_r2"/>
</dbReference>
<dbReference type="InterPro" id="IPR007627">
    <property type="entry name" value="RNA_pol_sigma70_r2"/>
</dbReference>
<name>A0ABU5F941_9BACT</name>
<dbReference type="InterPro" id="IPR036322">
    <property type="entry name" value="WD40_repeat_dom_sf"/>
</dbReference>
<evidence type="ECO:0000259" key="4">
    <source>
        <dbReference type="Pfam" id="PF08281"/>
    </source>
</evidence>
<evidence type="ECO:0000313" key="6">
    <source>
        <dbReference type="Proteomes" id="UP001272242"/>
    </source>
</evidence>
<evidence type="ECO:0000256" key="1">
    <source>
        <dbReference type="PROSITE-ProRule" id="PRU00221"/>
    </source>
</evidence>
<dbReference type="Pfam" id="PF00400">
    <property type="entry name" value="WD40"/>
    <property type="match status" value="3"/>
</dbReference>
<dbReference type="PANTHER" id="PTHR19879">
    <property type="entry name" value="TRANSCRIPTION INITIATION FACTOR TFIID"/>
    <property type="match status" value="1"/>
</dbReference>
<dbReference type="EMBL" id="JAXBLV010000249">
    <property type="protein sequence ID" value="MDY3563765.1"/>
    <property type="molecule type" value="Genomic_DNA"/>
</dbReference>
<organism evidence="5 6">
    <name type="scientific">Gemmata algarum</name>
    <dbReference type="NCBI Taxonomy" id="2975278"/>
    <lineage>
        <taxon>Bacteria</taxon>
        <taxon>Pseudomonadati</taxon>
        <taxon>Planctomycetota</taxon>
        <taxon>Planctomycetia</taxon>
        <taxon>Gemmatales</taxon>
        <taxon>Gemmataceae</taxon>
        <taxon>Gemmata</taxon>
    </lineage>
</organism>
<dbReference type="SMART" id="SM00320">
    <property type="entry name" value="WD40"/>
    <property type="match status" value="8"/>
</dbReference>
<dbReference type="InterPro" id="IPR001680">
    <property type="entry name" value="WD40_rpt"/>
</dbReference>
<dbReference type="InterPro" id="IPR015943">
    <property type="entry name" value="WD40/YVTN_repeat-like_dom_sf"/>
</dbReference>
<dbReference type="SUPFAM" id="SSF50978">
    <property type="entry name" value="WD40 repeat-like"/>
    <property type="match status" value="1"/>
</dbReference>
<dbReference type="Gene3D" id="1.10.1740.10">
    <property type="match status" value="1"/>
</dbReference>
<dbReference type="Proteomes" id="UP001272242">
    <property type="component" value="Unassembled WGS sequence"/>
</dbReference>
<dbReference type="SUPFAM" id="SSF50969">
    <property type="entry name" value="YVTN repeat-like/Quinoprotein amine dehydrogenase"/>
    <property type="match status" value="1"/>
</dbReference>
<dbReference type="InterPro" id="IPR014284">
    <property type="entry name" value="RNA_pol_sigma-70_dom"/>
</dbReference>
<dbReference type="SUPFAM" id="SSF88946">
    <property type="entry name" value="Sigma2 domain of RNA polymerase sigma factors"/>
    <property type="match status" value="1"/>
</dbReference>
<sequence>MTLNLILSHICKLSGGNSFCGRSDAELLGEYARTHDERVFEELLRRHGRMVWNVCTRQAPDQHAAEDVFQATFLALARHAGRIRQPAAIAAWLHGVAVRLAARQTNRVSRAPNGSPPAEPLTTAGDDPVTAREVFSLVNVEVNALAERLRGPVVLCYFEGKTRDQAARDLGLSVATLKRRLETARNLLRERLARRGVALPVFLGLLFEAEVPARAFADTMRAAAGGPVAPAVAALVAAVAPGFRPFAWVLGLVAVAAGLSVAALPTTPAPPQPTAGLSPRHDAFGDPLPDGAVLRVGTVRLRHGVWGWGGDAAFLPARGTVASVHGTRDVCLWDATTGAERERLEGPEGAVSLSATPDGAALVVGGTREVWAVELTPAAAFPLWKYRLPPGHELYPAYCVAVSPDGRFVAVATGGHPVAVLDAGSGAVLRELSGAAQKVVFSPDSSVLAACGRWSGVALWDAATGTPRGRLGGPDAVVWSLAFAPDGRSLAVAGSSGVGVWDLATQAEVWRREPAAPEPFVSFSPDGRTLLECGGEAIRFRAAADGRERRGAVRAEGLSPVQVLPVIAGRRMSPDGRLVAAVADGAVGLWEADTGRPVGPAGGPRGPVTGVAFSGDGATLATVSRLRQLHLTPLDATAAEREVRVDRPGLLATDVWASDRAGRFDLFQRSTTAAGGWALTRYDARGAGSEELPVAAHLPPPSAARPYAASADGRWQAWGATDGVVIAERASGREVARIPECPAASYLAFSADGQSVLAYSPGRHGLGVWASETGQKRFWLETAFTQNNPDRPPLALSADGRWVAAVERADAGGFRLRSWEVASWAPAVTFDVAVDERTVLAFAPDGRLAAAGRDGVVRLFDPETGRAGATYRGHRGPALALAFDRDRRRLASGSADGTALVWAVPERSPPPGAPGAGARALVEVLATAAPAPAARAANQLCAAPGTAAPALRERLVSRPVPSVEDAERPAARLAKLDGPARGRRLEAVRCVAALERLAATPAALQLLRDLARGPDHDPAAAEARAALRRLAQPGD</sequence>
<evidence type="ECO:0000313" key="5">
    <source>
        <dbReference type="EMBL" id="MDY3563765.1"/>
    </source>
</evidence>
<dbReference type="NCBIfam" id="TIGR02937">
    <property type="entry name" value="sigma70-ECF"/>
    <property type="match status" value="1"/>
</dbReference>
<gene>
    <name evidence="5" type="ORF">R5W23_005381</name>
</gene>
<evidence type="ECO:0000256" key="2">
    <source>
        <dbReference type="SAM" id="MobiDB-lite"/>
    </source>
</evidence>
<dbReference type="InterPro" id="IPR013324">
    <property type="entry name" value="RNA_pol_sigma_r3/r4-like"/>
</dbReference>
<feature type="domain" description="RNA polymerase sigma factor 70 region 4 type 2" evidence="4">
    <location>
        <begin position="142"/>
        <end position="186"/>
    </location>
</feature>
<dbReference type="PROSITE" id="PS50082">
    <property type="entry name" value="WD_REPEATS_2"/>
    <property type="match status" value="1"/>
</dbReference>
<dbReference type="Pfam" id="PF04542">
    <property type="entry name" value="Sigma70_r2"/>
    <property type="match status" value="1"/>
</dbReference>
<evidence type="ECO:0000259" key="3">
    <source>
        <dbReference type="Pfam" id="PF04542"/>
    </source>
</evidence>
<dbReference type="Gene3D" id="1.10.10.10">
    <property type="entry name" value="Winged helix-like DNA-binding domain superfamily/Winged helix DNA-binding domain"/>
    <property type="match status" value="1"/>
</dbReference>
<dbReference type="SUPFAM" id="SSF88659">
    <property type="entry name" value="Sigma3 and sigma4 domains of RNA polymerase sigma factors"/>
    <property type="match status" value="1"/>
</dbReference>
<feature type="domain" description="RNA polymerase sigma-70 region 2" evidence="3">
    <location>
        <begin position="43"/>
        <end position="104"/>
    </location>
</feature>
<feature type="region of interest" description="Disordered" evidence="2">
    <location>
        <begin position="107"/>
        <end position="126"/>
    </location>
</feature>
<dbReference type="PANTHER" id="PTHR19879:SF9">
    <property type="entry name" value="TRANSCRIPTION INITIATION FACTOR TFIID SUBUNIT 5"/>
    <property type="match status" value="1"/>
</dbReference>
<dbReference type="RefSeq" id="WP_320689904.1">
    <property type="nucleotide sequence ID" value="NZ_JAXBLV010000249.1"/>
</dbReference>
<accession>A0ABU5F941</accession>
<protein>
    <submittedName>
        <fullName evidence="5">Sigma-70 family RNA polymerase sigma factor</fullName>
    </submittedName>
</protein>
<dbReference type="InterPro" id="IPR013249">
    <property type="entry name" value="RNA_pol_sigma70_r4_t2"/>
</dbReference>